<evidence type="ECO:0000256" key="1">
    <source>
        <dbReference type="ARBA" id="ARBA00023125"/>
    </source>
</evidence>
<organism evidence="4 5">
    <name type="scientific">Slackia heliotrinireducens (strain ATCC 29202 / DSM 20476 / NCTC 11029 / RHS 1)</name>
    <name type="common">Peptococcus heliotrinreducens</name>
    <dbReference type="NCBI Taxonomy" id="471855"/>
    <lineage>
        <taxon>Bacteria</taxon>
        <taxon>Bacillati</taxon>
        <taxon>Actinomycetota</taxon>
        <taxon>Coriobacteriia</taxon>
        <taxon>Eggerthellales</taxon>
        <taxon>Eggerthellaceae</taxon>
        <taxon>Slackia</taxon>
    </lineage>
</organism>
<name>C7N4E6_SLAHD</name>
<dbReference type="InterPro" id="IPR009057">
    <property type="entry name" value="Homeodomain-like_sf"/>
</dbReference>
<dbReference type="AlphaFoldDB" id="C7N4E6"/>
<dbReference type="Pfam" id="PF14278">
    <property type="entry name" value="TetR_C_8"/>
    <property type="match status" value="1"/>
</dbReference>
<feature type="DNA-binding region" description="H-T-H motif" evidence="2">
    <location>
        <begin position="37"/>
        <end position="56"/>
    </location>
</feature>
<proteinExistence type="predicted"/>
<reference evidence="4 5" key="1">
    <citation type="journal article" date="2009" name="Stand. Genomic Sci.">
        <title>Complete genome sequence of Slackia heliotrinireducens type strain (RHS 1).</title>
        <authorList>
            <person name="Pukall R."/>
            <person name="Lapidus A."/>
            <person name="Nolan M."/>
            <person name="Copeland A."/>
            <person name="Glavina Del Rio T."/>
            <person name="Lucas S."/>
            <person name="Chen F."/>
            <person name="Tice H."/>
            <person name="Cheng J.F."/>
            <person name="Chertkov O."/>
            <person name="Bruce D."/>
            <person name="Goodwin L."/>
            <person name="Kuske C."/>
            <person name="Brettin T."/>
            <person name="Detter J.C."/>
            <person name="Han C."/>
            <person name="Pitluck S."/>
            <person name="Pati A."/>
            <person name="Mavrommatis K."/>
            <person name="Ivanova N."/>
            <person name="Ovchinnikova G."/>
            <person name="Chen A."/>
            <person name="Palaniappan K."/>
            <person name="Schneider S."/>
            <person name="Rohde M."/>
            <person name="Chain P."/>
            <person name="D'haeseleer P."/>
            <person name="Goker M."/>
            <person name="Bristow J."/>
            <person name="Eisen J.A."/>
            <person name="Markowitz V."/>
            <person name="Kyrpides N.C."/>
            <person name="Klenk H.P."/>
            <person name="Hugenholtz P."/>
        </authorList>
    </citation>
    <scope>NUCLEOTIDE SEQUENCE [LARGE SCALE GENOMIC DNA]</scope>
    <source>
        <strain evidence="5">ATCC 29202 / DSM 20476 / NCTC 11029 / RHS 1</strain>
    </source>
</reference>
<gene>
    <name evidence="4" type="ordered locus">Shel_07230</name>
</gene>
<dbReference type="Gene3D" id="1.10.357.10">
    <property type="entry name" value="Tetracycline Repressor, domain 2"/>
    <property type="match status" value="1"/>
</dbReference>
<protein>
    <submittedName>
        <fullName evidence="4">Transcriptional regulator</fullName>
    </submittedName>
</protein>
<evidence type="ECO:0000259" key="3">
    <source>
        <dbReference type="PROSITE" id="PS50977"/>
    </source>
</evidence>
<keyword evidence="1 2" id="KW-0238">DNA-binding</keyword>
<dbReference type="KEGG" id="shi:Shel_07230"/>
<dbReference type="EMBL" id="CP001684">
    <property type="protein sequence ID" value="ACV21781.1"/>
    <property type="molecule type" value="Genomic_DNA"/>
</dbReference>
<dbReference type="PRINTS" id="PR00455">
    <property type="entry name" value="HTHTETR"/>
</dbReference>
<evidence type="ECO:0000313" key="4">
    <source>
        <dbReference type="EMBL" id="ACV21781.1"/>
    </source>
</evidence>
<dbReference type="SUPFAM" id="SSF46689">
    <property type="entry name" value="Homeodomain-like"/>
    <property type="match status" value="1"/>
</dbReference>
<feature type="domain" description="HTH tetR-type" evidence="3">
    <location>
        <begin position="14"/>
        <end position="74"/>
    </location>
</feature>
<evidence type="ECO:0000256" key="2">
    <source>
        <dbReference type="PROSITE-ProRule" id="PRU00335"/>
    </source>
</evidence>
<dbReference type="eggNOG" id="COG1309">
    <property type="taxonomic scope" value="Bacteria"/>
</dbReference>
<dbReference type="GO" id="GO:0003677">
    <property type="term" value="F:DNA binding"/>
    <property type="evidence" value="ECO:0007669"/>
    <property type="project" value="UniProtKB-UniRule"/>
</dbReference>
<dbReference type="HOGENOM" id="CLU_087539_0_0_11"/>
<dbReference type="InterPro" id="IPR039532">
    <property type="entry name" value="TetR_C_Firmicutes"/>
</dbReference>
<keyword evidence="5" id="KW-1185">Reference proteome</keyword>
<dbReference type="Pfam" id="PF00440">
    <property type="entry name" value="TetR_N"/>
    <property type="match status" value="1"/>
</dbReference>
<accession>C7N4E6</accession>
<dbReference type="PROSITE" id="PS50977">
    <property type="entry name" value="HTH_TETR_2"/>
    <property type="match status" value="1"/>
</dbReference>
<evidence type="ECO:0000313" key="5">
    <source>
        <dbReference type="Proteomes" id="UP000002026"/>
    </source>
</evidence>
<dbReference type="InterPro" id="IPR001647">
    <property type="entry name" value="HTH_TetR"/>
</dbReference>
<dbReference type="STRING" id="471855.Shel_07230"/>
<dbReference type="PANTHER" id="PTHR43479">
    <property type="entry name" value="ACREF/ENVCD OPERON REPRESSOR-RELATED"/>
    <property type="match status" value="1"/>
</dbReference>
<dbReference type="Proteomes" id="UP000002026">
    <property type="component" value="Chromosome"/>
</dbReference>
<dbReference type="PANTHER" id="PTHR43479:SF7">
    <property type="entry name" value="TETR-FAMILY TRANSCRIPTIONAL REGULATOR"/>
    <property type="match status" value="1"/>
</dbReference>
<dbReference type="InterPro" id="IPR050624">
    <property type="entry name" value="HTH-type_Tx_Regulator"/>
</dbReference>
<dbReference type="RefSeq" id="WP_012797885.1">
    <property type="nucleotide sequence ID" value="NC_013165.1"/>
</dbReference>
<sequence>MAADAVCVEDRRIVKTRAALREALIELTEERGWNGFSINDLCERANINRGTFYNHYRDKDELMMAFQDEVLEQIGNLQTSLADMSLEEVAMCVGFKKPLPIMVTLFDYLRKEGRFLHAVLGPNGDAAFGLRLCTYVCNDIVKAMLNEQYRTGDDAFVDYYVTFYASAYFGVIRRWIEQGMVESSEEMAVICQRLLFIMPGEPIKL</sequence>